<reference evidence="1 2" key="1">
    <citation type="submission" date="2014-06" db="EMBL/GenBank/DDBJ databases">
        <title>Evolutionary Origins and Diversification of the Mycorrhizal Mutualists.</title>
        <authorList>
            <consortium name="DOE Joint Genome Institute"/>
            <consortium name="Mycorrhizal Genomics Consortium"/>
            <person name="Kohler A."/>
            <person name="Kuo A."/>
            <person name="Nagy L.G."/>
            <person name="Floudas D."/>
            <person name="Copeland A."/>
            <person name="Barry K.W."/>
            <person name="Cichocki N."/>
            <person name="Veneault-Fourrey C."/>
            <person name="LaButti K."/>
            <person name="Lindquist E.A."/>
            <person name="Lipzen A."/>
            <person name="Lundell T."/>
            <person name="Morin E."/>
            <person name="Murat C."/>
            <person name="Riley R."/>
            <person name="Ohm R."/>
            <person name="Sun H."/>
            <person name="Tunlid A."/>
            <person name="Henrissat B."/>
            <person name="Grigoriev I.V."/>
            <person name="Hibbett D.S."/>
            <person name="Martin F."/>
        </authorList>
    </citation>
    <scope>NUCLEOTIDE SEQUENCE [LARGE SCALE GENOMIC DNA]</scope>
    <source>
        <strain evidence="1 2">SS14</strain>
    </source>
</reference>
<name>A0A0C9VHN7_SPHS4</name>
<evidence type="ECO:0000313" key="2">
    <source>
        <dbReference type="Proteomes" id="UP000054279"/>
    </source>
</evidence>
<gene>
    <name evidence="1" type="ORF">M422DRAFT_32012</name>
</gene>
<dbReference type="HOGENOM" id="CLU_2887290_0_0_1"/>
<evidence type="ECO:0000313" key="1">
    <source>
        <dbReference type="EMBL" id="KIJ40897.1"/>
    </source>
</evidence>
<proteinExistence type="predicted"/>
<sequence>MATYFEAECQELAALFNALPSTLPEHLPSSRLPPQLDIVLLQEEGVWVAFNRAMHAAFGDGPA</sequence>
<dbReference type="OrthoDB" id="3319169at2759"/>
<keyword evidence="2" id="KW-1185">Reference proteome</keyword>
<protein>
    <submittedName>
        <fullName evidence="1">Uncharacterized protein</fullName>
    </submittedName>
</protein>
<dbReference type="AlphaFoldDB" id="A0A0C9VHN7"/>
<dbReference type="EMBL" id="KN837140">
    <property type="protein sequence ID" value="KIJ40897.1"/>
    <property type="molecule type" value="Genomic_DNA"/>
</dbReference>
<dbReference type="Proteomes" id="UP000054279">
    <property type="component" value="Unassembled WGS sequence"/>
</dbReference>
<accession>A0A0C9VHN7</accession>
<organism evidence="1 2">
    <name type="scientific">Sphaerobolus stellatus (strain SS14)</name>
    <dbReference type="NCBI Taxonomy" id="990650"/>
    <lineage>
        <taxon>Eukaryota</taxon>
        <taxon>Fungi</taxon>
        <taxon>Dikarya</taxon>
        <taxon>Basidiomycota</taxon>
        <taxon>Agaricomycotina</taxon>
        <taxon>Agaricomycetes</taxon>
        <taxon>Phallomycetidae</taxon>
        <taxon>Geastrales</taxon>
        <taxon>Sphaerobolaceae</taxon>
        <taxon>Sphaerobolus</taxon>
    </lineage>
</organism>